<dbReference type="PROSITE" id="PS01276">
    <property type="entry name" value="PEPTIDASE_U32"/>
    <property type="match status" value="1"/>
</dbReference>
<gene>
    <name evidence="5" type="ORF">U27_02539</name>
</gene>
<proteinExistence type="inferred from homology"/>
<organism evidence="5">
    <name type="scientific">Vecturithrix granuli</name>
    <dbReference type="NCBI Taxonomy" id="1499967"/>
    <lineage>
        <taxon>Bacteria</taxon>
        <taxon>Candidatus Moduliflexota</taxon>
        <taxon>Candidatus Vecturitrichia</taxon>
        <taxon>Candidatus Vecturitrichales</taxon>
        <taxon>Candidatus Vecturitrichaceae</taxon>
        <taxon>Candidatus Vecturithrix</taxon>
    </lineage>
</organism>
<dbReference type="Pfam" id="PF16325">
    <property type="entry name" value="Peptidase_U32_C"/>
    <property type="match status" value="1"/>
</dbReference>
<reference evidence="5" key="1">
    <citation type="journal article" date="2015" name="PeerJ">
        <title>First genomic representation of candidate bacterial phylum KSB3 points to enhanced environmental sensing as a trigger of wastewater bulking.</title>
        <authorList>
            <person name="Sekiguchi Y."/>
            <person name="Ohashi A."/>
            <person name="Parks D.H."/>
            <person name="Yamauchi T."/>
            <person name="Tyson G.W."/>
            <person name="Hugenholtz P."/>
        </authorList>
    </citation>
    <scope>NUCLEOTIDE SEQUENCE [LARGE SCALE GENOMIC DNA]</scope>
</reference>
<dbReference type="eggNOG" id="COG0826">
    <property type="taxonomic scope" value="Bacteria"/>
</dbReference>
<dbReference type="STRING" id="1499967.U27_02539"/>
<dbReference type="InterPro" id="IPR001539">
    <property type="entry name" value="Peptidase_U32"/>
</dbReference>
<evidence type="ECO:0000313" key="6">
    <source>
        <dbReference type="Proteomes" id="UP000030661"/>
    </source>
</evidence>
<dbReference type="InterPro" id="IPR051454">
    <property type="entry name" value="RNA/ubiquinone_mod_enzymes"/>
</dbReference>
<dbReference type="EMBL" id="DF820482">
    <property type="protein sequence ID" value="GAK61710.1"/>
    <property type="molecule type" value="Genomic_DNA"/>
</dbReference>
<dbReference type="InterPro" id="IPR032525">
    <property type="entry name" value="Peptidase_U32_C"/>
</dbReference>
<dbReference type="Gene3D" id="2.40.30.10">
    <property type="entry name" value="Translation factors"/>
    <property type="match status" value="1"/>
</dbReference>
<evidence type="ECO:0000256" key="2">
    <source>
        <dbReference type="ARBA" id="ARBA00022801"/>
    </source>
</evidence>
<dbReference type="AlphaFoldDB" id="A0A081CAV5"/>
<dbReference type="GO" id="GO:0008233">
    <property type="term" value="F:peptidase activity"/>
    <property type="evidence" value="ECO:0007669"/>
    <property type="project" value="UniProtKB-KW"/>
</dbReference>
<sequence length="416" mass="46873">MDNVRPELILPAGTLEKLQFACAYGADAVYAGMPRFSLRARTNSFTQEQLAEGIEYAHERGVKVYVTLNIFARNTRIASSLDALRALIPLKPDAIVMSDPGLIMLARQEFPDIVLHLSTQANTMNWAAVQFWKTQGIQRIILPRELSIAEIKEIHAQIPDMELEVFVHGAMCISYSGRCLLSSYLAHREANLGVCTNSCRWKFKVWEGRRAYALEEAERSGELFPIEEDEHGTYILNSKDLCAIGYLQDLWEAGVSRMKVEGRTKSVYYLAHIGRAYRRAIDRMLQGQSVDAAVFDDIHATANRGLMAGFLIQLPEEVRQNYELGHSFYSRYQFGGIVRTYHPAERLAEIEVKNQLRPEDKVEFVSPQSVVSQTLTAMYDLNRQPISAAHGGAENILIAAEHELAPFTLLRIPIAP</sequence>
<dbReference type="PANTHER" id="PTHR30217">
    <property type="entry name" value="PEPTIDASE U32 FAMILY"/>
    <property type="match status" value="1"/>
</dbReference>
<comment type="similarity">
    <text evidence="3">Belongs to the peptidase U32 family.</text>
</comment>
<evidence type="ECO:0000256" key="1">
    <source>
        <dbReference type="ARBA" id="ARBA00022670"/>
    </source>
</evidence>
<accession>A0A081CAV5</accession>
<dbReference type="Pfam" id="PF01136">
    <property type="entry name" value="Peptidase_U32"/>
    <property type="match status" value="1"/>
</dbReference>
<protein>
    <submittedName>
        <fullName evidence="5">Peptidase U32</fullName>
    </submittedName>
</protein>
<dbReference type="GO" id="GO:0006508">
    <property type="term" value="P:proteolysis"/>
    <property type="evidence" value="ECO:0007669"/>
    <property type="project" value="UniProtKB-KW"/>
</dbReference>
<evidence type="ECO:0000259" key="4">
    <source>
        <dbReference type="Pfam" id="PF16325"/>
    </source>
</evidence>
<evidence type="ECO:0000256" key="3">
    <source>
        <dbReference type="ARBA" id="ARBA00038374"/>
    </source>
</evidence>
<dbReference type="HOGENOM" id="CLU_011540_0_2_0"/>
<evidence type="ECO:0000313" key="5">
    <source>
        <dbReference type="EMBL" id="GAK61710.1"/>
    </source>
</evidence>
<keyword evidence="1" id="KW-0645">Protease</keyword>
<dbReference type="Proteomes" id="UP000030661">
    <property type="component" value="Unassembled WGS sequence"/>
</dbReference>
<dbReference type="PANTHER" id="PTHR30217:SF6">
    <property type="entry name" value="TRNA HYDROXYLATION PROTEIN P"/>
    <property type="match status" value="1"/>
</dbReference>
<feature type="domain" description="Peptidase family U32 C-terminal" evidence="4">
    <location>
        <begin position="331"/>
        <end position="411"/>
    </location>
</feature>
<name>A0A081CAV5_VECG1</name>
<keyword evidence="2" id="KW-0378">Hydrolase</keyword>
<keyword evidence="6" id="KW-1185">Reference proteome</keyword>